<feature type="region of interest" description="Disordered" evidence="1">
    <location>
        <begin position="61"/>
        <end position="97"/>
    </location>
</feature>
<dbReference type="Proteomes" id="UP000245783">
    <property type="component" value="Unassembled WGS sequence"/>
</dbReference>
<gene>
    <name evidence="2" type="ORF">IE81DRAFT_159544</name>
</gene>
<protein>
    <submittedName>
        <fullName evidence="2">Uncharacterized protein</fullName>
    </submittedName>
</protein>
<dbReference type="EMBL" id="KZ819389">
    <property type="protein sequence ID" value="PWN41653.1"/>
    <property type="molecule type" value="Genomic_DNA"/>
</dbReference>
<dbReference type="InParanoid" id="A0A316VZ32"/>
<evidence type="ECO:0000313" key="3">
    <source>
        <dbReference type="Proteomes" id="UP000245783"/>
    </source>
</evidence>
<evidence type="ECO:0000313" key="2">
    <source>
        <dbReference type="EMBL" id="PWN41653.1"/>
    </source>
</evidence>
<organism evidence="2 3">
    <name type="scientific">Ceraceosorus guamensis</name>
    <dbReference type="NCBI Taxonomy" id="1522189"/>
    <lineage>
        <taxon>Eukaryota</taxon>
        <taxon>Fungi</taxon>
        <taxon>Dikarya</taxon>
        <taxon>Basidiomycota</taxon>
        <taxon>Ustilaginomycotina</taxon>
        <taxon>Exobasidiomycetes</taxon>
        <taxon>Ceraceosorales</taxon>
        <taxon>Ceraceosoraceae</taxon>
        <taxon>Ceraceosorus</taxon>
    </lineage>
</organism>
<evidence type="ECO:0000256" key="1">
    <source>
        <dbReference type="SAM" id="MobiDB-lite"/>
    </source>
</evidence>
<dbReference type="AlphaFoldDB" id="A0A316VZ32"/>
<keyword evidence="3" id="KW-1185">Reference proteome</keyword>
<proteinExistence type="predicted"/>
<sequence>MTSDPVCLPEGVALHEPQEQTREVRVSLHAVCFTPPGFTVGPASTSNQSRLKHVHTALVEADGPRRSKQKHHHKLMIHDSPEASLRGPTICRCNSRE</sequence>
<feature type="compositionally biased region" description="Basic residues" evidence="1">
    <location>
        <begin position="66"/>
        <end position="75"/>
    </location>
</feature>
<name>A0A316VZ32_9BASI</name>
<dbReference type="RefSeq" id="XP_025368813.1">
    <property type="nucleotide sequence ID" value="XM_025510519.1"/>
</dbReference>
<dbReference type="GeneID" id="37032389"/>
<reference evidence="2 3" key="1">
    <citation type="journal article" date="2018" name="Mol. Biol. Evol.">
        <title>Broad Genomic Sampling Reveals a Smut Pathogenic Ancestry of the Fungal Clade Ustilaginomycotina.</title>
        <authorList>
            <person name="Kijpornyongpan T."/>
            <person name="Mondo S.J."/>
            <person name="Barry K."/>
            <person name="Sandor L."/>
            <person name="Lee J."/>
            <person name="Lipzen A."/>
            <person name="Pangilinan J."/>
            <person name="LaButti K."/>
            <person name="Hainaut M."/>
            <person name="Henrissat B."/>
            <person name="Grigoriev I.V."/>
            <person name="Spatafora J.W."/>
            <person name="Aime M.C."/>
        </authorList>
    </citation>
    <scope>NUCLEOTIDE SEQUENCE [LARGE SCALE GENOMIC DNA]</scope>
    <source>
        <strain evidence="2 3">MCA 4658</strain>
    </source>
</reference>
<accession>A0A316VZ32</accession>